<comment type="caution">
    <text evidence="2">The sequence shown here is derived from an EMBL/GenBank/DDBJ whole genome shotgun (WGS) entry which is preliminary data.</text>
</comment>
<dbReference type="SUPFAM" id="SSF88802">
    <property type="entry name" value="Pre-PUA domain"/>
    <property type="match status" value="1"/>
</dbReference>
<dbReference type="AlphaFoldDB" id="A0A1Q6DU24"/>
<dbReference type="InterPro" id="IPR015947">
    <property type="entry name" value="PUA-like_sf"/>
</dbReference>
<protein>
    <submittedName>
        <fullName evidence="2">tRNA modification protein containing pre-PUA and PUA domain</fullName>
    </submittedName>
</protein>
<dbReference type="GO" id="GO:0003723">
    <property type="term" value="F:RNA binding"/>
    <property type="evidence" value="ECO:0007669"/>
    <property type="project" value="InterPro"/>
</dbReference>
<dbReference type="SUPFAM" id="SSF88697">
    <property type="entry name" value="PUA domain-like"/>
    <property type="match status" value="1"/>
</dbReference>
<evidence type="ECO:0000313" key="2">
    <source>
        <dbReference type="EMBL" id="OKY77822.1"/>
    </source>
</evidence>
<dbReference type="InParanoid" id="A0A1Q6DU24"/>
<keyword evidence="3" id="KW-1185">Reference proteome</keyword>
<feature type="domain" description="PUA" evidence="1">
    <location>
        <begin position="76"/>
        <end position="150"/>
    </location>
</feature>
<name>A0A1Q6DU24_METT1</name>
<dbReference type="STRING" id="1903181.BTN85_0296"/>
<dbReference type="InterPro" id="IPR004521">
    <property type="entry name" value="Uncharacterised_CHP00451"/>
</dbReference>
<organism evidence="2 3">
    <name type="scientific">Methanohalarchaeum thermophilum</name>
    <dbReference type="NCBI Taxonomy" id="1903181"/>
    <lineage>
        <taxon>Archaea</taxon>
        <taxon>Methanobacteriati</taxon>
        <taxon>Methanobacteriota</taxon>
        <taxon>Methanonatronarchaeia</taxon>
        <taxon>Methanonatronarchaeales</taxon>
        <taxon>Methanonatronarchaeaceae</taxon>
        <taxon>Candidatus Methanohalarchaeum</taxon>
    </lineage>
</organism>
<dbReference type="Pfam" id="PF14810">
    <property type="entry name" value="TGT_C2"/>
    <property type="match status" value="1"/>
</dbReference>
<gene>
    <name evidence="2" type="ORF">BTN85_0296</name>
</gene>
<dbReference type="Pfam" id="PF01472">
    <property type="entry name" value="PUA"/>
    <property type="match status" value="1"/>
</dbReference>
<dbReference type="InterPro" id="IPR029402">
    <property type="entry name" value="TGT_C2"/>
</dbReference>
<sequence>MSLKKARSIASYQFGAGLGNKLFPDGAEVELRKSGFIESVRFDGERLANFRLNDGLFTLAIQGAMNLKEKTNKPKNRVIMKEEIDEFIKDGKNAFNKHVVDLDEDIRKGDEVILVNEEDELLGSGKATLSSIEIKSFERGTAVEVRNGINR</sequence>
<dbReference type="NCBIfam" id="TIGR00451">
    <property type="entry name" value="unchar_dom_2"/>
    <property type="match status" value="1"/>
</dbReference>
<dbReference type="EMBL" id="MSDW01000001">
    <property type="protein sequence ID" value="OKY77822.1"/>
    <property type="molecule type" value="Genomic_DNA"/>
</dbReference>
<dbReference type="Gene3D" id="3.10.450.90">
    <property type="entry name" value="ArcTGT, C2 domain"/>
    <property type="match status" value="1"/>
</dbReference>
<dbReference type="InterPro" id="IPR036974">
    <property type="entry name" value="PUA_sf"/>
</dbReference>
<dbReference type="CDD" id="cd21149">
    <property type="entry name" value="PUA_archaeosine_TGT"/>
    <property type="match status" value="1"/>
</dbReference>
<dbReference type="InterPro" id="IPR038250">
    <property type="entry name" value="TGT_C2_sf"/>
</dbReference>
<proteinExistence type="predicted"/>
<evidence type="ECO:0000313" key="3">
    <source>
        <dbReference type="Proteomes" id="UP000185744"/>
    </source>
</evidence>
<dbReference type="Proteomes" id="UP000185744">
    <property type="component" value="Unassembled WGS sequence"/>
</dbReference>
<reference evidence="2" key="1">
    <citation type="submission" date="2016-12" db="EMBL/GenBank/DDBJ databases">
        <title>Discovery of methanogenic haloarchaea.</title>
        <authorList>
            <person name="Sorokin D.Y."/>
            <person name="Makarova K.S."/>
            <person name="Abbas B."/>
            <person name="Ferrer M."/>
            <person name="Golyshin P.N."/>
        </authorList>
    </citation>
    <scope>NUCLEOTIDE SEQUENCE [LARGE SCALE GENOMIC DNA]</scope>
    <source>
        <strain evidence="2">HMET1</strain>
    </source>
</reference>
<dbReference type="Gene3D" id="2.30.130.10">
    <property type="entry name" value="PUA domain"/>
    <property type="match status" value="1"/>
</dbReference>
<dbReference type="SMART" id="SM00359">
    <property type="entry name" value="PUA"/>
    <property type="match status" value="1"/>
</dbReference>
<accession>A0A1Q6DU24</accession>
<dbReference type="PROSITE" id="PS50890">
    <property type="entry name" value="PUA"/>
    <property type="match status" value="1"/>
</dbReference>
<dbReference type="InterPro" id="IPR002478">
    <property type="entry name" value="PUA"/>
</dbReference>
<evidence type="ECO:0000259" key="1">
    <source>
        <dbReference type="SMART" id="SM00359"/>
    </source>
</evidence>